<dbReference type="AlphaFoldDB" id="A0AAN9NI90"/>
<protein>
    <submittedName>
        <fullName evidence="1">Uncharacterized protein</fullName>
    </submittedName>
</protein>
<proteinExistence type="predicted"/>
<name>A0AAN9NI90_PHACN</name>
<accession>A0AAN9NI90</accession>
<dbReference type="EMBL" id="JAYMYR010000003">
    <property type="protein sequence ID" value="KAK7373181.1"/>
    <property type="molecule type" value="Genomic_DNA"/>
</dbReference>
<sequence length="73" mass="7993">MISGWWEGAPNNKNVETSSFGGATSSFYDHHYCDDPSLDLDVLTGEWSWSSGPAGFLAFPLPKFTTFLTLLSS</sequence>
<comment type="caution">
    <text evidence="1">The sequence shown here is derived from an EMBL/GenBank/DDBJ whole genome shotgun (WGS) entry which is preliminary data.</text>
</comment>
<evidence type="ECO:0000313" key="1">
    <source>
        <dbReference type="EMBL" id="KAK7373181.1"/>
    </source>
</evidence>
<keyword evidence="2" id="KW-1185">Reference proteome</keyword>
<evidence type="ECO:0000313" key="2">
    <source>
        <dbReference type="Proteomes" id="UP001374584"/>
    </source>
</evidence>
<organism evidence="1 2">
    <name type="scientific">Phaseolus coccineus</name>
    <name type="common">Scarlet runner bean</name>
    <name type="synonym">Phaseolus multiflorus</name>
    <dbReference type="NCBI Taxonomy" id="3886"/>
    <lineage>
        <taxon>Eukaryota</taxon>
        <taxon>Viridiplantae</taxon>
        <taxon>Streptophyta</taxon>
        <taxon>Embryophyta</taxon>
        <taxon>Tracheophyta</taxon>
        <taxon>Spermatophyta</taxon>
        <taxon>Magnoliopsida</taxon>
        <taxon>eudicotyledons</taxon>
        <taxon>Gunneridae</taxon>
        <taxon>Pentapetalae</taxon>
        <taxon>rosids</taxon>
        <taxon>fabids</taxon>
        <taxon>Fabales</taxon>
        <taxon>Fabaceae</taxon>
        <taxon>Papilionoideae</taxon>
        <taxon>50 kb inversion clade</taxon>
        <taxon>NPAAA clade</taxon>
        <taxon>indigoferoid/millettioid clade</taxon>
        <taxon>Phaseoleae</taxon>
        <taxon>Phaseolus</taxon>
    </lineage>
</organism>
<reference evidence="1 2" key="1">
    <citation type="submission" date="2024-01" db="EMBL/GenBank/DDBJ databases">
        <title>The genomes of 5 underutilized Papilionoideae crops provide insights into root nodulation and disease resistanc.</title>
        <authorList>
            <person name="Jiang F."/>
        </authorList>
    </citation>
    <scope>NUCLEOTIDE SEQUENCE [LARGE SCALE GENOMIC DNA]</scope>
    <source>
        <strain evidence="1">JINMINGXINNONG_FW02</strain>
        <tissue evidence="1">Leaves</tissue>
    </source>
</reference>
<gene>
    <name evidence="1" type="ORF">VNO80_06579</name>
</gene>
<dbReference type="Proteomes" id="UP001374584">
    <property type="component" value="Unassembled WGS sequence"/>
</dbReference>